<comment type="similarity">
    <text evidence="1">Belongs to the 'GDXG' lipolytic enzyme family.</text>
</comment>
<keyword evidence="4" id="KW-0472">Membrane</keyword>
<sequence>MIAFKTQHRTALVALAVVLQGVFMDCSQHKTLLLMTFGITIAVAIVHFLFMGMCRTPWESVLLFLRIIATLFKTLVLFVMRGCTSKFPSWSLRFELLHAMIHECTESYGERMVIQKHAQWIRAQSDVLGSILGWFSCRRLNRSLEAVHFNGLEHVWLRIKQPRQNKAKRLVVLYMHGGGFAILSPRLYIPLGAALASTIEKELGKLSTGNLNVDLLLANYRKAPEYCFPTQPEDTVTLYENYLLKHEELSPSQIILAGDSAGGGLVMSILLRLRESNPEHLPLAAMLLSPAVDFTGDEPDAPDCFLARGMCKAFSSTYQPSFTDPSQWGDASSAQCDLHGLPPVFLQTGKLDFIFQHGARLAAKAKSDGVTNWEIDVHDDMPHVFSIFPTFVLPYAQVGVNKLAVFAAKNFIKSKTARSN</sequence>
<feature type="transmembrane region" description="Helical" evidence="4">
    <location>
        <begin position="61"/>
        <end position="80"/>
    </location>
</feature>
<name>A0A8J5M777_9STRA</name>
<accession>A0A8J5M777</accession>
<dbReference type="PANTHER" id="PTHR48081">
    <property type="entry name" value="AB HYDROLASE SUPERFAMILY PROTEIN C4A8.06C"/>
    <property type="match status" value="1"/>
</dbReference>
<evidence type="ECO:0000256" key="4">
    <source>
        <dbReference type="SAM" id="Phobius"/>
    </source>
</evidence>
<evidence type="ECO:0000256" key="1">
    <source>
        <dbReference type="ARBA" id="ARBA00010515"/>
    </source>
</evidence>
<reference evidence="6" key="1">
    <citation type="submission" date="2021-01" db="EMBL/GenBank/DDBJ databases">
        <title>Phytophthora aleatoria, a newly-described species from Pinus radiata is distinct from Phytophthora cactorum isolates based on comparative genomics.</title>
        <authorList>
            <person name="Mcdougal R."/>
            <person name="Panda P."/>
            <person name="Williams N."/>
            <person name="Studholme D.J."/>
        </authorList>
    </citation>
    <scope>NUCLEOTIDE SEQUENCE</scope>
    <source>
        <strain evidence="6">NZFS 4037</strain>
    </source>
</reference>
<gene>
    <name evidence="6" type="ORF">JG688_00004536</name>
</gene>
<evidence type="ECO:0000313" key="7">
    <source>
        <dbReference type="Proteomes" id="UP000709295"/>
    </source>
</evidence>
<evidence type="ECO:0000256" key="2">
    <source>
        <dbReference type="ARBA" id="ARBA00022801"/>
    </source>
</evidence>
<dbReference type="EMBL" id="JAENGY010000163">
    <property type="protein sequence ID" value="KAG6971187.1"/>
    <property type="molecule type" value="Genomic_DNA"/>
</dbReference>
<feature type="transmembrane region" description="Helical" evidence="4">
    <location>
        <begin position="34"/>
        <end position="54"/>
    </location>
</feature>
<keyword evidence="4" id="KW-0812">Transmembrane</keyword>
<protein>
    <recommendedName>
        <fullName evidence="5">Alpha/beta hydrolase fold-3 domain-containing protein</fullName>
    </recommendedName>
</protein>
<keyword evidence="2" id="KW-0378">Hydrolase</keyword>
<keyword evidence="7" id="KW-1185">Reference proteome</keyword>
<evidence type="ECO:0000313" key="6">
    <source>
        <dbReference type="EMBL" id="KAG6971187.1"/>
    </source>
</evidence>
<evidence type="ECO:0000256" key="3">
    <source>
        <dbReference type="PROSITE-ProRule" id="PRU10038"/>
    </source>
</evidence>
<evidence type="ECO:0000259" key="5">
    <source>
        <dbReference type="Pfam" id="PF07859"/>
    </source>
</evidence>
<dbReference type="Pfam" id="PF07859">
    <property type="entry name" value="Abhydrolase_3"/>
    <property type="match status" value="1"/>
</dbReference>
<dbReference type="AlphaFoldDB" id="A0A8J5M777"/>
<organism evidence="6 7">
    <name type="scientific">Phytophthora aleatoria</name>
    <dbReference type="NCBI Taxonomy" id="2496075"/>
    <lineage>
        <taxon>Eukaryota</taxon>
        <taxon>Sar</taxon>
        <taxon>Stramenopiles</taxon>
        <taxon>Oomycota</taxon>
        <taxon>Peronosporomycetes</taxon>
        <taxon>Peronosporales</taxon>
        <taxon>Peronosporaceae</taxon>
        <taxon>Phytophthora</taxon>
    </lineage>
</organism>
<dbReference type="InterPro" id="IPR033140">
    <property type="entry name" value="Lipase_GDXG_put_SER_AS"/>
</dbReference>
<feature type="domain" description="Alpha/beta hydrolase fold-3" evidence="5">
    <location>
        <begin position="172"/>
        <end position="385"/>
    </location>
</feature>
<comment type="caution">
    <text evidence="6">The sequence shown here is derived from an EMBL/GenBank/DDBJ whole genome shotgun (WGS) entry which is preliminary data.</text>
</comment>
<dbReference type="InterPro" id="IPR013094">
    <property type="entry name" value="AB_hydrolase_3"/>
</dbReference>
<dbReference type="GO" id="GO:0016787">
    <property type="term" value="F:hydrolase activity"/>
    <property type="evidence" value="ECO:0007669"/>
    <property type="project" value="UniProtKB-KW"/>
</dbReference>
<dbReference type="PROSITE" id="PS01174">
    <property type="entry name" value="LIPASE_GDXG_SER"/>
    <property type="match status" value="1"/>
</dbReference>
<feature type="active site" evidence="3">
    <location>
        <position position="260"/>
    </location>
</feature>
<keyword evidence="4" id="KW-1133">Transmembrane helix</keyword>
<dbReference type="Proteomes" id="UP000709295">
    <property type="component" value="Unassembled WGS sequence"/>
</dbReference>
<dbReference type="PANTHER" id="PTHR48081:SF8">
    <property type="entry name" value="ALPHA_BETA HYDROLASE FOLD-3 DOMAIN-CONTAINING PROTEIN-RELATED"/>
    <property type="match status" value="1"/>
</dbReference>
<dbReference type="InterPro" id="IPR050300">
    <property type="entry name" value="GDXG_lipolytic_enzyme"/>
</dbReference>
<proteinExistence type="inferred from homology"/>